<feature type="region of interest" description="Disordered" evidence="1">
    <location>
        <begin position="80"/>
        <end position="113"/>
    </location>
</feature>
<evidence type="ECO:0008006" key="4">
    <source>
        <dbReference type="Google" id="ProtNLM"/>
    </source>
</evidence>
<dbReference type="KEGG" id="pter:C2L65_04750"/>
<organism evidence="2 3">
    <name type="scientific">Paraburkholderia terrae</name>
    <dbReference type="NCBI Taxonomy" id="311230"/>
    <lineage>
        <taxon>Bacteria</taxon>
        <taxon>Pseudomonadati</taxon>
        <taxon>Pseudomonadota</taxon>
        <taxon>Betaproteobacteria</taxon>
        <taxon>Burkholderiales</taxon>
        <taxon>Burkholderiaceae</taxon>
        <taxon>Paraburkholderia</taxon>
    </lineage>
</organism>
<sequence>MAASFDENDPVYIVEQALQDRAMRWISRFGGAHCALRLDSWPATSSVDAHTLSEKFMKRFLLSASLFSLFALSACADDPSVHHHVPPKDPADYHGVPTDTRPPSMIDAPDAPK</sequence>
<evidence type="ECO:0000256" key="1">
    <source>
        <dbReference type="SAM" id="MobiDB-lite"/>
    </source>
</evidence>
<protein>
    <recommendedName>
        <fullName evidence="4">Lipoprotein</fullName>
    </recommendedName>
</protein>
<reference evidence="2 3" key="1">
    <citation type="submission" date="2018-01" db="EMBL/GenBank/DDBJ databases">
        <title>Species boundaries and ecological features among Paraburkholderia terrae DSMZ17804T, P. hospita DSMZ17164T and P. caribensis DSMZ13236T.</title>
        <authorList>
            <person name="Pratama A.A."/>
        </authorList>
    </citation>
    <scope>NUCLEOTIDE SEQUENCE [LARGE SCALE GENOMIC DNA]</scope>
    <source>
        <strain evidence="2 3">DSM 17804</strain>
    </source>
</reference>
<accession>A0A2I8EHV0</accession>
<proteinExistence type="predicted"/>
<name>A0A2I8EHV0_9BURK</name>
<dbReference type="EMBL" id="CP026111">
    <property type="protein sequence ID" value="AUT58982.1"/>
    <property type="molecule type" value="Genomic_DNA"/>
</dbReference>
<gene>
    <name evidence="2" type="ORF">C2L65_04750</name>
</gene>
<dbReference type="AlphaFoldDB" id="A0A2I8EHV0"/>
<evidence type="ECO:0000313" key="3">
    <source>
        <dbReference type="Proteomes" id="UP000243502"/>
    </source>
</evidence>
<dbReference type="Proteomes" id="UP000243502">
    <property type="component" value="Chromosome 1"/>
</dbReference>
<evidence type="ECO:0000313" key="2">
    <source>
        <dbReference type="EMBL" id="AUT58982.1"/>
    </source>
</evidence>